<sequence>MMATLNINCIVKCKKSKDLKKPFVGKVIEVTDEYVVVNILNNDPSERYIAYGIDYTTQVDNCDVNQVNIRHIDKR</sequence>
<dbReference type="RefSeq" id="WP_138474553.1">
    <property type="nucleotide sequence ID" value="NZ_VBTH01000012.1"/>
</dbReference>
<comment type="caution">
    <text evidence="1">The sequence shown here is derived from an EMBL/GenBank/DDBJ whole genome shotgun (WGS) entry which is preliminary data.</text>
</comment>
<organism evidence="1 2">
    <name type="scientific">Pediococcus stilesii</name>
    <dbReference type="NCBI Taxonomy" id="331679"/>
    <lineage>
        <taxon>Bacteria</taxon>
        <taxon>Bacillati</taxon>
        <taxon>Bacillota</taxon>
        <taxon>Bacilli</taxon>
        <taxon>Lactobacillales</taxon>
        <taxon>Lactobacillaceae</taxon>
        <taxon>Pediococcus</taxon>
    </lineage>
</organism>
<dbReference type="AlphaFoldDB" id="A0A5R9BUZ6"/>
<dbReference type="EMBL" id="VBTH01000012">
    <property type="protein sequence ID" value="TLQ03900.1"/>
    <property type="molecule type" value="Genomic_DNA"/>
</dbReference>
<evidence type="ECO:0008006" key="3">
    <source>
        <dbReference type="Google" id="ProtNLM"/>
    </source>
</evidence>
<accession>A0A5R9BUZ6</accession>
<reference evidence="1 2" key="1">
    <citation type="submission" date="2019-05" db="EMBL/GenBank/DDBJ databases">
        <title>The metagenome of a microbial culture collection derived from dairy environment covers the genomic content of the human microbiome.</title>
        <authorList>
            <person name="Roder T."/>
            <person name="Wuthrich D."/>
            <person name="Sattari Z."/>
            <person name="Von Ah U."/>
            <person name="Bar C."/>
            <person name="Ronchi F."/>
            <person name="Macpherson A.J."/>
            <person name="Ganal-Vonarburg S.C."/>
            <person name="Bruggmann R."/>
            <person name="Vergeres G."/>
        </authorList>
    </citation>
    <scope>NUCLEOTIDE SEQUENCE [LARGE SCALE GENOMIC DNA]</scope>
    <source>
        <strain evidence="1 2">FAM 18815</strain>
    </source>
</reference>
<protein>
    <recommendedName>
        <fullName evidence="3">DUF2187 domain-containing protein</fullName>
    </recommendedName>
</protein>
<gene>
    <name evidence="1" type="ORF">FEZ51_07170</name>
</gene>
<evidence type="ECO:0000313" key="1">
    <source>
        <dbReference type="EMBL" id="TLQ03900.1"/>
    </source>
</evidence>
<proteinExistence type="predicted"/>
<evidence type="ECO:0000313" key="2">
    <source>
        <dbReference type="Proteomes" id="UP000305541"/>
    </source>
</evidence>
<dbReference type="Proteomes" id="UP000305541">
    <property type="component" value="Unassembled WGS sequence"/>
</dbReference>
<dbReference type="OrthoDB" id="2246573at2"/>
<name>A0A5R9BUZ6_9LACO</name>